<evidence type="ECO:0000313" key="1">
    <source>
        <dbReference type="EMBL" id="SVD96725.1"/>
    </source>
</evidence>
<gene>
    <name evidence="1" type="ORF">METZ01_LOCUS449579</name>
</gene>
<organism evidence="1">
    <name type="scientific">marine metagenome</name>
    <dbReference type="NCBI Taxonomy" id="408172"/>
    <lineage>
        <taxon>unclassified sequences</taxon>
        <taxon>metagenomes</taxon>
        <taxon>ecological metagenomes</taxon>
    </lineage>
</organism>
<sequence>MLKKDRKYYSAQLWLIQLILGISLVFADDSISIEFGEVDPINQIVPILYNSTTDVTGFQFFIIGMDVTNIFGGTAEEYDFYLHQGSTCWRDNECKDVLTGFSNSDSPLPPGSGVLFYLNYAEVGDEIFDDNIEISHQTCLDITEGFIVGPEENTLDVDLGECMNSPVDCAGEYYGSTNYDPCGVCGGDGYIDDCGVCDAYENNDCYTY</sequence>
<name>A0A382ZNR7_9ZZZZ</name>
<reference evidence="1" key="1">
    <citation type="submission" date="2018-05" db="EMBL/GenBank/DDBJ databases">
        <authorList>
            <person name="Lanie J.A."/>
            <person name="Ng W.-L."/>
            <person name="Kazmierczak K.M."/>
            <person name="Andrzejewski T.M."/>
            <person name="Davidsen T.M."/>
            <person name="Wayne K.J."/>
            <person name="Tettelin H."/>
            <person name="Glass J.I."/>
            <person name="Rusch D."/>
            <person name="Podicherti R."/>
            <person name="Tsui H.-C.T."/>
            <person name="Winkler M.E."/>
        </authorList>
    </citation>
    <scope>NUCLEOTIDE SEQUENCE</scope>
</reference>
<accession>A0A382ZNR7</accession>
<protein>
    <submittedName>
        <fullName evidence="1">Uncharacterized protein</fullName>
    </submittedName>
</protein>
<dbReference type="AlphaFoldDB" id="A0A382ZNR7"/>
<proteinExistence type="predicted"/>
<dbReference type="EMBL" id="UINC01185157">
    <property type="protein sequence ID" value="SVD96725.1"/>
    <property type="molecule type" value="Genomic_DNA"/>
</dbReference>
<feature type="non-terminal residue" evidence="1">
    <location>
        <position position="208"/>
    </location>
</feature>